<evidence type="ECO:0000313" key="5">
    <source>
        <dbReference type="EMBL" id="GKX28103.1"/>
    </source>
</evidence>
<protein>
    <submittedName>
        <fullName evidence="5">LacI family transcriptional regulator</fullName>
    </submittedName>
</protein>
<name>A0A9W5Y978_9FIRM</name>
<dbReference type="PROSITE" id="PS50932">
    <property type="entry name" value="HTH_LACI_2"/>
    <property type="match status" value="1"/>
</dbReference>
<dbReference type="SUPFAM" id="SSF53822">
    <property type="entry name" value="Periplasmic binding protein-like I"/>
    <property type="match status" value="1"/>
</dbReference>
<organism evidence="5 6">
    <name type="scientific">Vallitalea longa</name>
    <dbReference type="NCBI Taxonomy" id="2936439"/>
    <lineage>
        <taxon>Bacteria</taxon>
        <taxon>Bacillati</taxon>
        <taxon>Bacillota</taxon>
        <taxon>Clostridia</taxon>
        <taxon>Lachnospirales</taxon>
        <taxon>Vallitaleaceae</taxon>
        <taxon>Vallitalea</taxon>
    </lineage>
</organism>
<evidence type="ECO:0000259" key="4">
    <source>
        <dbReference type="PROSITE" id="PS50932"/>
    </source>
</evidence>
<dbReference type="Pfam" id="PF00356">
    <property type="entry name" value="LacI"/>
    <property type="match status" value="1"/>
</dbReference>
<dbReference type="Gene3D" id="3.40.50.2300">
    <property type="match status" value="2"/>
</dbReference>
<accession>A0A9W5Y978</accession>
<dbReference type="InterPro" id="IPR046335">
    <property type="entry name" value="LacI/GalR-like_sensor"/>
</dbReference>
<proteinExistence type="predicted"/>
<keyword evidence="6" id="KW-1185">Reference proteome</keyword>
<reference evidence="5" key="1">
    <citation type="submission" date="2022-06" db="EMBL/GenBank/DDBJ databases">
        <title>Vallitalea longa sp. nov., an anaerobic bacterium isolated from marine sediment.</title>
        <authorList>
            <person name="Hirano S."/>
            <person name="Terahara T."/>
            <person name="Mori K."/>
            <person name="Hamada M."/>
            <person name="Matsumoto R."/>
            <person name="Kobayashi T."/>
        </authorList>
    </citation>
    <scope>NUCLEOTIDE SEQUENCE</scope>
    <source>
        <strain evidence="5">SH18-1</strain>
    </source>
</reference>
<evidence type="ECO:0000256" key="2">
    <source>
        <dbReference type="ARBA" id="ARBA00023125"/>
    </source>
</evidence>
<dbReference type="InterPro" id="IPR000843">
    <property type="entry name" value="HTH_LacI"/>
</dbReference>
<gene>
    <name evidence="5" type="primary">ccpA_1</name>
    <name evidence="5" type="ORF">SH1V18_05830</name>
</gene>
<comment type="caution">
    <text evidence="5">The sequence shown here is derived from an EMBL/GenBank/DDBJ whole genome shotgun (WGS) entry which is preliminary data.</text>
</comment>
<feature type="domain" description="HTH lacI-type" evidence="4">
    <location>
        <begin position="3"/>
        <end position="56"/>
    </location>
</feature>
<dbReference type="RefSeq" id="WP_281812073.1">
    <property type="nucleotide sequence ID" value="NZ_BRLB01000001.1"/>
</dbReference>
<dbReference type="PRINTS" id="PR00036">
    <property type="entry name" value="HTHLACI"/>
</dbReference>
<dbReference type="SUPFAM" id="SSF47413">
    <property type="entry name" value="lambda repressor-like DNA-binding domains"/>
    <property type="match status" value="1"/>
</dbReference>
<dbReference type="Gene3D" id="1.10.260.40">
    <property type="entry name" value="lambda repressor-like DNA-binding domains"/>
    <property type="match status" value="1"/>
</dbReference>
<dbReference type="AlphaFoldDB" id="A0A9W5Y978"/>
<dbReference type="InterPro" id="IPR028082">
    <property type="entry name" value="Peripla_BP_I"/>
</dbReference>
<dbReference type="SMART" id="SM00354">
    <property type="entry name" value="HTH_LACI"/>
    <property type="match status" value="1"/>
</dbReference>
<sequence>MSKSIIDVAKAAGVSKSTVSRVLNNGSVKPETRDKVFRAIKELDYYPNAMARGLKGKSNHIIGVIIPKVAGKTSSVFESKQALSTLNGIEEIISKQDYSLLLIFDLLLTKGNEFKNNDHDYLKYFRENKIDGLIILAKRNEDNNLQNAINEYKPIVYIGERFKDYGGYNIYVHYKKFNKQVYNYLYDEGHTNIVSITDRSTIWEVGVRKYDAYKEFCKEKNIIYEEENIIDVNKLANNIYDVIEDKLESGCTAFYLEDSYITIKIMNILYEMNKKVPDDVSVISIEHGGNDISAIYPFITTVNIPNYEMGKESAKLLMDILQNRPVNDKEILLKPHMIERKSVKIIEK</sequence>
<keyword evidence="3" id="KW-0804">Transcription</keyword>
<dbReference type="PANTHER" id="PTHR30146:SF109">
    <property type="entry name" value="HTH-TYPE TRANSCRIPTIONAL REGULATOR GALS"/>
    <property type="match status" value="1"/>
</dbReference>
<evidence type="ECO:0000313" key="6">
    <source>
        <dbReference type="Proteomes" id="UP001144256"/>
    </source>
</evidence>
<dbReference type="Proteomes" id="UP001144256">
    <property type="component" value="Unassembled WGS sequence"/>
</dbReference>
<dbReference type="CDD" id="cd01392">
    <property type="entry name" value="HTH_LacI"/>
    <property type="match status" value="1"/>
</dbReference>
<dbReference type="GO" id="GO:0000976">
    <property type="term" value="F:transcription cis-regulatory region binding"/>
    <property type="evidence" value="ECO:0007669"/>
    <property type="project" value="TreeGrafter"/>
</dbReference>
<keyword evidence="1" id="KW-0805">Transcription regulation</keyword>
<dbReference type="EMBL" id="BRLB01000001">
    <property type="protein sequence ID" value="GKX28103.1"/>
    <property type="molecule type" value="Genomic_DNA"/>
</dbReference>
<evidence type="ECO:0000256" key="3">
    <source>
        <dbReference type="ARBA" id="ARBA00023163"/>
    </source>
</evidence>
<dbReference type="PROSITE" id="PS00356">
    <property type="entry name" value="HTH_LACI_1"/>
    <property type="match status" value="1"/>
</dbReference>
<dbReference type="InterPro" id="IPR010982">
    <property type="entry name" value="Lambda_DNA-bd_dom_sf"/>
</dbReference>
<keyword evidence="2" id="KW-0238">DNA-binding</keyword>
<dbReference type="Pfam" id="PF13377">
    <property type="entry name" value="Peripla_BP_3"/>
    <property type="match status" value="1"/>
</dbReference>
<evidence type="ECO:0000256" key="1">
    <source>
        <dbReference type="ARBA" id="ARBA00023015"/>
    </source>
</evidence>
<dbReference type="PANTHER" id="PTHR30146">
    <property type="entry name" value="LACI-RELATED TRANSCRIPTIONAL REPRESSOR"/>
    <property type="match status" value="1"/>
</dbReference>
<dbReference type="GO" id="GO:0003700">
    <property type="term" value="F:DNA-binding transcription factor activity"/>
    <property type="evidence" value="ECO:0007669"/>
    <property type="project" value="TreeGrafter"/>
</dbReference>
<dbReference type="CDD" id="cd06267">
    <property type="entry name" value="PBP1_LacI_sugar_binding-like"/>
    <property type="match status" value="1"/>
</dbReference>